<dbReference type="CDD" id="cd05402">
    <property type="entry name" value="NT_PAP_TUTase"/>
    <property type="match status" value="1"/>
</dbReference>
<dbReference type="GO" id="GO:1990817">
    <property type="term" value="F:poly(A) RNA polymerase activity"/>
    <property type="evidence" value="ECO:0007669"/>
    <property type="project" value="UniProtKB-ARBA"/>
</dbReference>
<sequence length="532" mass="61702">MRILVQEKMGSLLEVTPFGSIVTGLSLKYSDVDLYMQWDGKKRKSRTVLYNQINGFLRTATLFGDVVAIRSARVPIIRCKHMTTGLSTDINVSNPKSIYNSRFVTELISRDLRLKQLNLFLKIWAKKSKINGPACMTSYCLCVLIVYYLQQRGLLPSIKNLQSTRLPSNVWGVNYAYDLKNVPEISNDVNSFDLIRGFFKFYSTLDFESILISPYLGRALNRTLAFLGPHAFPDYYAQMDAIERFTGTRPERFQMQRTLCIQDPFELDHNVAKGVSKANLIYIQQCFTLAAEACDNAKNFVNTTMLYDYLLFGLLEKLEQNKLAKYTKLCLLDIPKHSHVLLPSTNDIKVLTRNVQMKILSNDKSIYAHWLTCQIETIKDVLSEIYELQMKVLHVSQKKEFPYYYMWQIGTTLDTWKDRNFNHVPGKSFYEHQRAQTDEFSSSRRSVKADMKGYFIMKAKQDMRELRLEVRSLPGDTITMTRNGNLIKLFKSLKNFLTHYSFAEKLSIWQILQPPMQDDDAYESSDMEKQSI</sequence>
<organism evidence="3 4">
    <name type="scientific">Drosophila willistoni</name>
    <name type="common">Fruit fly</name>
    <dbReference type="NCBI Taxonomy" id="7260"/>
    <lineage>
        <taxon>Eukaryota</taxon>
        <taxon>Metazoa</taxon>
        <taxon>Ecdysozoa</taxon>
        <taxon>Arthropoda</taxon>
        <taxon>Hexapoda</taxon>
        <taxon>Insecta</taxon>
        <taxon>Pterygota</taxon>
        <taxon>Neoptera</taxon>
        <taxon>Endopterygota</taxon>
        <taxon>Diptera</taxon>
        <taxon>Brachycera</taxon>
        <taxon>Muscomorpha</taxon>
        <taxon>Ephydroidea</taxon>
        <taxon>Drosophilidae</taxon>
        <taxon>Drosophila</taxon>
        <taxon>Sophophora</taxon>
    </lineage>
</organism>
<dbReference type="AlphaFoldDB" id="B4N6D0"/>
<dbReference type="HOGENOM" id="CLU_405050_0_0_1"/>
<dbReference type="GO" id="GO:0031123">
    <property type="term" value="P:RNA 3'-end processing"/>
    <property type="evidence" value="ECO:0007669"/>
    <property type="project" value="TreeGrafter"/>
</dbReference>
<feature type="domain" description="Monkey King protein C-terminal" evidence="2">
    <location>
        <begin position="336"/>
        <end position="509"/>
    </location>
</feature>
<dbReference type="Pfam" id="PF23712">
    <property type="entry name" value="Mkg_C"/>
    <property type="match status" value="1"/>
</dbReference>
<dbReference type="InterPro" id="IPR056628">
    <property type="entry name" value="Mkg_C"/>
</dbReference>
<evidence type="ECO:0000259" key="2">
    <source>
        <dbReference type="Pfam" id="PF23712"/>
    </source>
</evidence>
<reference evidence="3 4" key="1">
    <citation type="journal article" date="2007" name="Nature">
        <title>Evolution of genes and genomes on the Drosophila phylogeny.</title>
        <authorList>
            <consortium name="Drosophila 12 Genomes Consortium"/>
            <person name="Clark A.G."/>
            <person name="Eisen M.B."/>
            <person name="Smith D.R."/>
            <person name="Bergman C.M."/>
            <person name="Oliver B."/>
            <person name="Markow T.A."/>
            <person name="Kaufman T.C."/>
            <person name="Kellis M."/>
            <person name="Gelbart W."/>
            <person name="Iyer V.N."/>
            <person name="Pollard D.A."/>
            <person name="Sackton T.B."/>
            <person name="Larracuente A.M."/>
            <person name="Singh N.D."/>
            <person name="Abad J.P."/>
            <person name="Abt D.N."/>
            <person name="Adryan B."/>
            <person name="Aguade M."/>
            <person name="Akashi H."/>
            <person name="Anderson W.W."/>
            <person name="Aquadro C.F."/>
            <person name="Ardell D.H."/>
            <person name="Arguello R."/>
            <person name="Artieri C.G."/>
            <person name="Barbash D.A."/>
            <person name="Barker D."/>
            <person name="Barsanti P."/>
            <person name="Batterham P."/>
            <person name="Batzoglou S."/>
            <person name="Begun D."/>
            <person name="Bhutkar A."/>
            <person name="Blanco E."/>
            <person name="Bosak S.A."/>
            <person name="Bradley R.K."/>
            <person name="Brand A.D."/>
            <person name="Brent M.R."/>
            <person name="Brooks A.N."/>
            <person name="Brown R.H."/>
            <person name="Butlin R.K."/>
            <person name="Caggese C."/>
            <person name="Calvi B.R."/>
            <person name="Bernardo de Carvalho A."/>
            <person name="Caspi A."/>
            <person name="Castrezana S."/>
            <person name="Celniker S.E."/>
            <person name="Chang J.L."/>
            <person name="Chapple C."/>
            <person name="Chatterji S."/>
            <person name="Chinwalla A."/>
            <person name="Civetta A."/>
            <person name="Clifton S.W."/>
            <person name="Comeron J.M."/>
            <person name="Costello J.C."/>
            <person name="Coyne J.A."/>
            <person name="Daub J."/>
            <person name="David R.G."/>
            <person name="Delcher A.L."/>
            <person name="Delehaunty K."/>
            <person name="Do C.B."/>
            <person name="Ebling H."/>
            <person name="Edwards K."/>
            <person name="Eickbush T."/>
            <person name="Evans J.D."/>
            <person name="Filipski A."/>
            <person name="Findeiss S."/>
            <person name="Freyhult E."/>
            <person name="Fulton L."/>
            <person name="Fulton R."/>
            <person name="Garcia A.C."/>
            <person name="Gardiner A."/>
            <person name="Garfield D.A."/>
            <person name="Garvin B.E."/>
            <person name="Gibson G."/>
            <person name="Gilbert D."/>
            <person name="Gnerre S."/>
            <person name="Godfrey J."/>
            <person name="Good R."/>
            <person name="Gotea V."/>
            <person name="Gravely B."/>
            <person name="Greenberg A.J."/>
            <person name="Griffiths-Jones S."/>
            <person name="Gross S."/>
            <person name="Guigo R."/>
            <person name="Gustafson E.A."/>
            <person name="Haerty W."/>
            <person name="Hahn M.W."/>
            <person name="Halligan D.L."/>
            <person name="Halpern A.L."/>
            <person name="Halter G.M."/>
            <person name="Han M.V."/>
            <person name="Heger A."/>
            <person name="Hillier L."/>
            <person name="Hinrichs A.S."/>
            <person name="Holmes I."/>
            <person name="Hoskins R.A."/>
            <person name="Hubisz M.J."/>
            <person name="Hultmark D."/>
            <person name="Huntley M.A."/>
            <person name="Jaffe D.B."/>
            <person name="Jagadeeshan S."/>
            <person name="Jeck W.R."/>
            <person name="Johnson J."/>
            <person name="Jones C.D."/>
            <person name="Jordan W.C."/>
            <person name="Karpen G.H."/>
            <person name="Kataoka E."/>
            <person name="Keightley P.D."/>
            <person name="Kheradpour P."/>
            <person name="Kirkness E.F."/>
            <person name="Koerich L.B."/>
            <person name="Kristiansen K."/>
            <person name="Kudrna D."/>
            <person name="Kulathinal R.J."/>
            <person name="Kumar S."/>
            <person name="Kwok R."/>
            <person name="Lander E."/>
            <person name="Langley C.H."/>
            <person name="Lapoint R."/>
            <person name="Lazzaro B.P."/>
            <person name="Lee S.J."/>
            <person name="Levesque L."/>
            <person name="Li R."/>
            <person name="Lin C.F."/>
            <person name="Lin M.F."/>
            <person name="Lindblad-Toh K."/>
            <person name="Llopart A."/>
            <person name="Long M."/>
            <person name="Low L."/>
            <person name="Lozovsky E."/>
            <person name="Lu J."/>
            <person name="Luo M."/>
            <person name="Machado C.A."/>
            <person name="Makalowski W."/>
            <person name="Marzo M."/>
            <person name="Matsuda M."/>
            <person name="Matzkin L."/>
            <person name="McAllister B."/>
            <person name="McBride C.S."/>
            <person name="McKernan B."/>
            <person name="McKernan K."/>
            <person name="Mendez-Lago M."/>
            <person name="Minx P."/>
            <person name="Mollenhauer M.U."/>
            <person name="Montooth K."/>
            <person name="Mount S.M."/>
            <person name="Mu X."/>
            <person name="Myers E."/>
            <person name="Negre B."/>
            <person name="Newfeld S."/>
            <person name="Nielsen R."/>
            <person name="Noor M.A."/>
            <person name="O'Grady P."/>
            <person name="Pachter L."/>
            <person name="Papaceit M."/>
            <person name="Parisi M.J."/>
            <person name="Parisi M."/>
            <person name="Parts L."/>
            <person name="Pedersen J.S."/>
            <person name="Pesole G."/>
            <person name="Phillippy A.M."/>
            <person name="Ponting C.P."/>
            <person name="Pop M."/>
            <person name="Porcelli D."/>
            <person name="Powell J.R."/>
            <person name="Prohaska S."/>
            <person name="Pruitt K."/>
            <person name="Puig M."/>
            <person name="Quesneville H."/>
            <person name="Ram K.R."/>
            <person name="Rand D."/>
            <person name="Rasmussen M.D."/>
            <person name="Reed L.K."/>
            <person name="Reenan R."/>
            <person name="Reily A."/>
            <person name="Remington K.A."/>
            <person name="Rieger T.T."/>
            <person name="Ritchie M.G."/>
            <person name="Robin C."/>
            <person name="Rogers Y.H."/>
            <person name="Rohde C."/>
            <person name="Rozas J."/>
            <person name="Rubenfield M.J."/>
            <person name="Ruiz A."/>
            <person name="Russo S."/>
            <person name="Salzberg S.L."/>
            <person name="Sanchez-Gracia A."/>
            <person name="Saranga D.J."/>
            <person name="Sato H."/>
            <person name="Schaeffer S.W."/>
            <person name="Schatz M.C."/>
            <person name="Schlenke T."/>
            <person name="Schwartz R."/>
            <person name="Segarra C."/>
            <person name="Singh R.S."/>
            <person name="Sirot L."/>
            <person name="Sirota M."/>
            <person name="Sisneros N.B."/>
            <person name="Smith C.D."/>
            <person name="Smith T.F."/>
            <person name="Spieth J."/>
            <person name="Stage D.E."/>
            <person name="Stark A."/>
            <person name="Stephan W."/>
            <person name="Strausberg R.L."/>
            <person name="Strempel S."/>
            <person name="Sturgill D."/>
            <person name="Sutton G."/>
            <person name="Sutton G.G."/>
            <person name="Tao W."/>
            <person name="Teichmann S."/>
            <person name="Tobari Y.N."/>
            <person name="Tomimura Y."/>
            <person name="Tsolas J.M."/>
            <person name="Valente V.L."/>
            <person name="Venter E."/>
            <person name="Venter J.C."/>
            <person name="Vicario S."/>
            <person name="Vieira F.G."/>
            <person name="Vilella A.J."/>
            <person name="Villasante A."/>
            <person name="Walenz B."/>
            <person name="Wang J."/>
            <person name="Wasserman M."/>
            <person name="Watts T."/>
            <person name="Wilson D."/>
            <person name="Wilson R.K."/>
            <person name="Wing R.A."/>
            <person name="Wolfner M.F."/>
            <person name="Wong A."/>
            <person name="Wong G.K."/>
            <person name="Wu C.I."/>
            <person name="Wu G."/>
            <person name="Yamamoto D."/>
            <person name="Yang H.P."/>
            <person name="Yang S.P."/>
            <person name="Yorke J.A."/>
            <person name="Yoshida K."/>
            <person name="Zdobnov E."/>
            <person name="Zhang P."/>
            <person name="Zhang Y."/>
            <person name="Zimin A.V."/>
            <person name="Baldwin J."/>
            <person name="Abdouelleil A."/>
            <person name="Abdulkadir J."/>
            <person name="Abebe A."/>
            <person name="Abera B."/>
            <person name="Abreu J."/>
            <person name="Acer S.C."/>
            <person name="Aftuck L."/>
            <person name="Alexander A."/>
            <person name="An P."/>
            <person name="Anderson E."/>
            <person name="Anderson S."/>
            <person name="Arachi H."/>
            <person name="Azer M."/>
            <person name="Bachantsang P."/>
            <person name="Barry A."/>
            <person name="Bayul T."/>
            <person name="Berlin A."/>
            <person name="Bessette D."/>
            <person name="Bloom T."/>
            <person name="Blye J."/>
            <person name="Boguslavskiy L."/>
            <person name="Bonnet C."/>
            <person name="Boukhgalter B."/>
            <person name="Bourzgui I."/>
            <person name="Brown A."/>
            <person name="Cahill P."/>
            <person name="Channer S."/>
            <person name="Cheshatsang Y."/>
            <person name="Chuda L."/>
            <person name="Citroen M."/>
            <person name="Collymore A."/>
            <person name="Cooke P."/>
            <person name="Costello M."/>
            <person name="D'Aco K."/>
            <person name="Daza R."/>
            <person name="De Haan G."/>
            <person name="DeGray S."/>
            <person name="DeMaso C."/>
            <person name="Dhargay N."/>
            <person name="Dooley K."/>
            <person name="Dooley E."/>
            <person name="Doricent M."/>
            <person name="Dorje P."/>
            <person name="Dorjee K."/>
            <person name="Dupes A."/>
            <person name="Elong R."/>
            <person name="Falk J."/>
            <person name="Farina A."/>
            <person name="Faro S."/>
            <person name="Ferguson D."/>
            <person name="Fisher S."/>
            <person name="Foley C.D."/>
            <person name="Franke A."/>
            <person name="Friedrich D."/>
            <person name="Gadbois L."/>
            <person name="Gearin G."/>
            <person name="Gearin C.R."/>
            <person name="Giannoukos G."/>
            <person name="Goode T."/>
            <person name="Graham J."/>
            <person name="Grandbois E."/>
            <person name="Grewal S."/>
            <person name="Gyaltsen K."/>
            <person name="Hafez N."/>
            <person name="Hagos B."/>
            <person name="Hall J."/>
            <person name="Henson C."/>
            <person name="Hollinger A."/>
            <person name="Honan T."/>
            <person name="Huard M.D."/>
            <person name="Hughes L."/>
            <person name="Hurhula B."/>
            <person name="Husby M.E."/>
            <person name="Kamat A."/>
            <person name="Kanga B."/>
            <person name="Kashin S."/>
            <person name="Khazanovich D."/>
            <person name="Kisner P."/>
            <person name="Lance K."/>
            <person name="Lara M."/>
            <person name="Lee W."/>
            <person name="Lennon N."/>
            <person name="Letendre F."/>
            <person name="LeVine R."/>
            <person name="Lipovsky A."/>
            <person name="Liu X."/>
            <person name="Liu J."/>
            <person name="Liu S."/>
            <person name="Lokyitsang T."/>
            <person name="Lokyitsang Y."/>
            <person name="Lubonja R."/>
            <person name="Lui A."/>
            <person name="MacDonald P."/>
            <person name="Magnisalis V."/>
            <person name="Maru K."/>
            <person name="Matthews C."/>
            <person name="McCusker W."/>
            <person name="McDonough S."/>
            <person name="Mehta T."/>
            <person name="Meldrim J."/>
            <person name="Meneus L."/>
            <person name="Mihai O."/>
            <person name="Mihalev A."/>
            <person name="Mihova T."/>
            <person name="Mittelman R."/>
            <person name="Mlenga V."/>
            <person name="Montmayeur A."/>
            <person name="Mulrain L."/>
            <person name="Navidi A."/>
            <person name="Naylor J."/>
            <person name="Negash T."/>
            <person name="Nguyen T."/>
            <person name="Nguyen N."/>
            <person name="Nicol R."/>
            <person name="Norbu C."/>
            <person name="Norbu N."/>
            <person name="Novod N."/>
            <person name="O'Neill B."/>
            <person name="Osman S."/>
            <person name="Markiewicz E."/>
            <person name="Oyono O.L."/>
            <person name="Patti C."/>
            <person name="Phunkhang P."/>
            <person name="Pierre F."/>
            <person name="Priest M."/>
            <person name="Raghuraman S."/>
            <person name="Rege F."/>
            <person name="Reyes R."/>
            <person name="Rise C."/>
            <person name="Rogov P."/>
            <person name="Ross K."/>
            <person name="Ryan E."/>
            <person name="Settipalli S."/>
            <person name="Shea T."/>
            <person name="Sherpa N."/>
            <person name="Shi L."/>
            <person name="Shih D."/>
            <person name="Sparrow T."/>
            <person name="Spaulding J."/>
            <person name="Stalker J."/>
            <person name="Stange-Thomann N."/>
            <person name="Stavropoulos S."/>
            <person name="Stone C."/>
            <person name="Strader C."/>
            <person name="Tesfaye S."/>
            <person name="Thomson T."/>
            <person name="Thoulutsang Y."/>
            <person name="Thoulutsang D."/>
            <person name="Topham K."/>
            <person name="Topping I."/>
            <person name="Tsamla T."/>
            <person name="Vassiliev H."/>
            <person name="Vo A."/>
            <person name="Wangchuk T."/>
            <person name="Wangdi T."/>
            <person name="Weiand M."/>
            <person name="Wilkinson J."/>
            <person name="Wilson A."/>
            <person name="Yadav S."/>
            <person name="Young G."/>
            <person name="Yu Q."/>
            <person name="Zembek L."/>
            <person name="Zhong D."/>
            <person name="Zimmer A."/>
            <person name="Zwirko Z."/>
            <person name="Jaffe D.B."/>
            <person name="Alvarez P."/>
            <person name="Brockman W."/>
            <person name="Butler J."/>
            <person name="Chin C."/>
            <person name="Gnerre S."/>
            <person name="Grabherr M."/>
            <person name="Kleber M."/>
            <person name="Mauceli E."/>
            <person name="MacCallum I."/>
        </authorList>
    </citation>
    <scope>NUCLEOTIDE SEQUENCE [LARGE SCALE GENOMIC DNA]</scope>
    <source>
        <strain evidence="4">Tucson 14030-0811.24</strain>
    </source>
</reference>
<dbReference type="InterPro" id="IPR054708">
    <property type="entry name" value="MTPAP-like_central"/>
</dbReference>
<dbReference type="InterPro" id="IPR043519">
    <property type="entry name" value="NT_sf"/>
</dbReference>
<dbReference type="Pfam" id="PF22600">
    <property type="entry name" value="MTPAP-like_central"/>
    <property type="match status" value="1"/>
</dbReference>
<dbReference type="KEGG" id="dwi:6646147"/>
<evidence type="ECO:0000259" key="1">
    <source>
        <dbReference type="Pfam" id="PF22600"/>
    </source>
</evidence>
<dbReference type="InParanoid" id="B4N6D0"/>
<dbReference type="Gene3D" id="1.10.1410.10">
    <property type="match status" value="1"/>
</dbReference>
<dbReference type="SUPFAM" id="SSF81301">
    <property type="entry name" value="Nucleotidyltransferase"/>
    <property type="match status" value="1"/>
</dbReference>
<accession>B4N6D0</accession>
<proteinExistence type="predicted"/>
<dbReference type="OrthoDB" id="419694at2759"/>
<evidence type="ECO:0000313" key="3">
    <source>
        <dbReference type="EMBL" id="EDW79919.2"/>
    </source>
</evidence>
<dbReference type="GO" id="GO:0046872">
    <property type="term" value="F:metal ion binding"/>
    <property type="evidence" value="ECO:0007669"/>
    <property type="project" value="UniProtKB-KW"/>
</dbReference>
<dbReference type="PANTHER" id="PTHR12271:SF138">
    <property type="entry name" value="GH05885P"/>
    <property type="match status" value="1"/>
</dbReference>
<dbReference type="Gene3D" id="3.30.460.10">
    <property type="entry name" value="Beta Polymerase, domain 2"/>
    <property type="match status" value="1"/>
</dbReference>
<dbReference type="PANTHER" id="PTHR12271">
    <property type="entry name" value="POLY A POLYMERASE CID PAP -RELATED"/>
    <property type="match status" value="1"/>
</dbReference>
<dbReference type="GO" id="GO:0050265">
    <property type="term" value="F:RNA uridylyltransferase activity"/>
    <property type="evidence" value="ECO:0007669"/>
    <property type="project" value="TreeGrafter"/>
</dbReference>
<dbReference type="eggNOG" id="KOG2277">
    <property type="taxonomic scope" value="Eukaryota"/>
</dbReference>
<dbReference type="STRING" id="7260.B4N6D0"/>
<name>B4N6D0_DROWI</name>
<evidence type="ECO:0000313" key="4">
    <source>
        <dbReference type="Proteomes" id="UP000007798"/>
    </source>
</evidence>
<dbReference type="EMBL" id="CH964154">
    <property type="protein sequence ID" value="EDW79919.2"/>
    <property type="molecule type" value="Genomic_DNA"/>
</dbReference>
<dbReference type="FunCoup" id="B4N6D0">
    <property type="interactions" value="2"/>
</dbReference>
<dbReference type="SUPFAM" id="SSF81631">
    <property type="entry name" value="PAP/OAS1 substrate-binding domain"/>
    <property type="match status" value="1"/>
</dbReference>
<keyword evidence="4" id="KW-1185">Reference proteome</keyword>
<feature type="domain" description="Poly(A) RNA polymerase mitochondrial-like central palm" evidence="1">
    <location>
        <begin position="13"/>
        <end position="103"/>
    </location>
</feature>
<gene>
    <name evidence="3" type="primary">Dwil\GK18036</name>
    <name evidence="3" type="ORF">Dwil_GK18036</name>
</gene>
<protein>
    <submittedName>
        <fullName evidence="3">Uncharacterized protein</fullName>
    </submittedName>
</protein>
<dbReference type="Proteomes" id="UP000007798">
    <property type="component" value="Unassembled WGS sequence"/>
</dbReference>